<evidence type="ECO:0000256" key="3">
    <source>
        <dbReference type="ARBA" id="ARBA00022801"/>
    </source>
</evidence>
<accession>A0ABY8H7H7</accession>
<dbReference type="EMBL" id="CP121252">
    <property type="protein sequence ID" value="WFP17107.1"/>
    <property type="molecule type" value="Genomic_DNA"/>
</dbReference>
<proteinExistence type="predicted"/>
<dbReference type="PANTHER" id="PTHR43176:SF3">
    <property type="entry name" value="3-HYDROXYISOBUTYRYL-COA HYDROLASE, MITOCHONDRIAL"/>
    <property type="match status" value="1"/>
</dbReference>
<evidence type="ECO:0000259" key="4">
    <source>
        <dbReference type="Pfam" id="PF16113"/>
    </source>
</evidence>
<dbReference type="EC" id="3.1.2.4" evidence="2"/>
<evidence type="ECO:0000256" key="2">
    <source>
        <dbReference type="ARBA" id="ARBA00011915"/>
    </source>
</evidence>
<dbReference type="SUPFAM" id="SSF52096">
    <property type="entry name" value="ClpP/crotonase"/>
    <property type="match status" value="1"/>
</dbReference>
<dbReference type="RefSeq" id="WP_278158390.1">
    <property type="nucleotide sequence ID" value="NZ_CP121252.1"/>
</dbReference>
<dbReference type="NCBIfam" id="NF004127">
    <property type="entry name" value="PRK05617.1"/>
    <property type="match status" value="1"/>
</dbReference>
<dbReference type="InterPro" id="IPR032259">
    <property type="entry name" value="HIBYL-CoA-H"/>
</dbReference>
<dbReference type="CDD" id="cd06558">
    <property type="entry name" value="crotonase-like"/>
    <property type="match status" value="1"/>
</dbReference>
<keyword evidence="3" id="KW-0378">Hydrolase</keyword>
<comment type="catalytic activity">
    <reaction evidence="1">
        <text>3-hydroxy-2-methylpropanoyl-CoA + H2O = 3-hydroxy-2-methylpropanoate + CoA + H(+)</text>
        <dbReference type="Rhea" id="RHEA:20888"/>
        <dbReference type="ChEBI" id="CHEBI:11805"/>
        <dbReference type="ChEBI" id="CHEBI:15377"/>
        <dbReference type="ChEBI" id="CHEBI:15378"/>
        <dbReference type="ChEBI" id="CHEBI:57287"/>
        <dbReference type="ChEBI" id="CHEBI:57340"/>
        <dbReference type="EC" id="3.1.2.4"/>
    </reaction>
</comment>
<protein>
    <recommendedName>
        <fullName evidence="2">3-hydroxyisobutyryl-CoA hydrolase</fullName>
        <ecNumber evidence="2">3.1.2.4</ecNumber>
    </recommendedName>
</protein>
<dbReference type="PANTHER" id="PTHR43176">
    <property type="entry name" value="3-HYDROXYISOBUTYRYL-COA HYDROLASE-RELATED"/>
    <property type="match status" value="1"/>
</dbReference>
<organism evidence="5 6">
    <name type="scientific">Citricoccus muralis</name>
    <dbReference type="NCBI Taxonomy" id="169134"/>
    <lineage>
        <taxon>Bacteria</taxon>
        <taxon>Bacillati</taxon>
        <taxon>Actinomycetota</taxon>
        <taxon>Actinomycetes</taxon>
        <taxon>Micrococcales</taxon>
        <taxon>Micrococcaceae</taxon>
        <taxon>Citricoccus</taxon>
    </lineage>
</organism>
<evidence type="ECO:0000313" key="5">
    <source>
        <dbReference type="EMBL" id="WFP17107.1"/>
    </source>
</evidence>
<dbReference type="Gene3D" id="3.90.226.10">
    <property type="entry name" value="2-enoyl-CoA Hydratase, Chain A, domain 1"/>
    <property type="match status" value="1"/>
</dbReference>
<dbReference type="InterPro" id="IPR045004">
    <property type="entry name" value="ECH_dom"/>
</dbReference>
<evidence type="ECO:0000313" key="6">
    <source>
        <dbReference type="Proteomes" id="UP001219037"/>
    </source>
</evidence>
<dbReference type="Proteomes" id="UP001219037">
    <property type="component" value="Chromosome"/>
</dbReference>
<dbReference type="InterPro" id="IPR029045">
    <property type="entry name" value="ClpP/crotonase-like_dom_sf"/>
</dbReference>
<name>A0ABY8H7H7_9MICC</name>
<sequence>MTHSTAPTEATAPTATDELIVTRRGSAARLGHLELNRPRALNSLSFAMVQQIDATLRDWADDDDVEAVLITGAGDRGLCAGGDIVAVYQLLTGQRATEAEHFFFVEYGMNHRIAHFPKPYIALMDGIVLGGGLGVSAHGSHRVVTERTRIGMPEVGIGFTPDVGLSYLLSRAPGRTGMHLALTGAHVSGADAIYLGLADHFVPSERLEQLRLDLETLPPDEAIARHATASPASEVQQQRDWIDRCYAPESLADIIGALDAEARRGNDSARTAADTLRRVSPTALAVTHAAQLRLATIGSLAEALTQEYRIGVHLMHGADMVEGIRAQVIDKDRSPRWSPARLEEVSDDDIAAHFDVPASGDFELPRS</sequence>
<gene>
    <name evidence="5" type="ORF">P8192_02990</name>
</gene>
<feature type="domain" description="Enoyl-CoA hydratase/isomerase" evidence="4">
    <location>
        <begin position="31"/>
        <end position="354"/>
    </location>
</feature>
<keyword evidence="6" id="KW-1185">Reference proteome</keyword>
<evidence type="ECO:0000256" key="1">
    <source>
        <dbReference type="ARBA" id="ARBA00001709"/>
    </source>
</evidence>
<reference evidence="5 6" key="1">
    <citation type="submission" date="2023-04" db="EMBL/GenBank/DDBJ databases">
        <title>Funneling lignin-derived compounds into biodiesel using alkali-halophilic Citricoccus sp. P2.</title>
        <authorList>
            <person name="Luo C.-B."/>
        </authorList>
    </citation>
    <scope>NUCLEOTIDE SEQUENCE [LARGE SCALE GENOMIC DNA]</scope>
    <source>
        <strain evidence="5 6">P2</strain>
    </source>
</reference>
<dbReference type="Pfam" id="PF16113">
    <property type="entry name" value="ECH_2"/>
    <property type="match status" value="1"/>
</dbReference>